<gene>
    <name evidence="2" type="ORF">ENI34_04355</name>
</gene>
<accession>A0A9C9ELW7</accession>
<proteinExistence type="predicted"/>
<feature type="signal peptide" evidence="1">
    <location>
        <begin position="1"/>
        <end position="17"/>
    </location>
</feature>
<protein>
    <submittedName>
        <fullName evidence="2">Uncharacterized protein</fullName>
    </submittedName>
</protein>
<reference evidence="2" key="1">
    <citation type="journal article" date="2020" name="mSystems">
        <title>Genome- and Community-Level Interaction Insights into Carbon Utilization and Element Cycling Functions of Hydrothermarchaeota in Hydrothermal Sediment.</title>
        <authorList>
            <person name="Zhou Z."/>
            <person name="Liu Y."/>
            <person name="Xu W."/>
            <person name="Pan J."/>
            <person name="Luo Z.H."/>
            <person name="Li M."/>
        </authorList>
    </citation>
    <scope>NUCLEOTIDE SEQUENCE</scope>
    <source>
        <strain evidence="2">HyVt-388</strain>
    </source>
</reference>
<organism evidence="2 3">
    <name type="scientific">candidate division WOR-3 bacterium</name>
    <dbReference type="NCBI Taxonomy" id="2052148"/>
    <lineage>
        <taxon>Bacteria</taxon>
        <taxon>Bacteria division WOR-3</taxon>
    </lineage>
</organism>
<dbReference type="AlphaFoldDB" id="A0A9C9ELW7"/>
<dbReference type="Proteomes" id="UP000885826">
    <property type="component" value="Unassembled WGS sequence"/>
</dbReference>
<sequence length="296" mass="33141">MKYILLIAFCFCLTAAAGFKVDIDVPELILCAPEEIDDYITTATVEVNAPFQPQGLIETGTSADEALFDLEMMLGENKLEFKRKSEQLWTASSELPLQEGANIITVTIEDSTGTKKEKLTRTVYLIPNNHVLTGEHGNAEVNDFLAWHITAKVKIDSMAGISILTELPIQDQTGGNYIILKPENTGDYQLRAGDDQLNLKVKLNQAEICLRDEYQFPIGHIFQVPTNASRSYTDLYVKIEGNILQELSSSSIFYYKFKVVAPGTSQVRIYGKRWQPEPIEAEEKLLNTVVIIGKEE</sequence>
<evidence type="ECO:0000313" key="3">
    <source>
        <dbReference type="Proteomes" id="UP000885826"/>
    </source>
</evidence>
<name>A0A9C9ELW7_UNCW3</name>
<comment type="caution">
    <text evidence="2">The sequence shown here is derived from an EMBL/GenBank/DDBJ whole genome shotgun (WGS) entry which is preliminary data.</text>
</comment>
<feature type="chain" id="PRO_5038886389" evidence="1">
    <location>
        <begin position="18"/>
        <end position="296"/>
    </location>
</feature>
<dbReference type="EMBL" id="DRIG01000045">
    <property type="protein sequence ID" value="HEC78360.1"/>
    <property type="molecule type" value="Genomic_DNA"/>
</dbReference>
<keyword evidence="1" id="KW-0732">Signal</keyword>
<evidence type="ECO:0000313" key="2">
    <source>
        <dbReference type="EMBL" id="HEC78360.1"/>
    </source>
</evidence>
<evidence type="ECO:0000256" key="1">
    <source>
        <dbReference type="SAM" id="SignalP"/>
    </source>
</evidence>